<dbReference type="EMBL" id="CAJVPL010002343">
    <property type="protein sequence ID" value="CAG8607366.1"/>
    <property type="molecule type" value="Genomic_DNA"/>
</dbReference>
<dbReference type="AlphaFoldDB" id="A0A9N9CL19"/>
<evidence type="ECO:0000313" key="2">
    <source>
        <dbReference type="Proteomes" id="UP000789831"/>
    </source>
</evidence>
<name>A0A9N9CL19_9GLOM</name>
<comment type="caution">
    <text evidence="1">The sequence shown here is derived from an EMBL/GenBank/DDBJ whole genome shotgun (WGS) entry which is preliminary data.</text>
</comment>
<proteinExistence type="predicted"/>
<organism evidence="1 2">
    <name type="scientific">Ambispora gerdemannii</name>
    <dbReference type="NCBI Taxonomy" id="144530"/>
    <lineage>
        <taxon>Eukaryota</taxon>
        <taxon>Fungi</taxon>
        <taxon>Fungi incertae sedis</taxon>
        <taxon>Mucoromycota</taxon>
        <taxon>Glomeromycotina</taxon>
        <taxon>Glomeromycetes</taxon>
        <taxon>Archaeosporales</taxon>
        <taxon>Ambisporaceae</taxon>
        <taxon>Ambispora</taxon>
    </lineage>
</organism>
<reference evidence="1" key="1">
    <citation type="submission" date="2021-06" db="EMBL/GenBank/DDBJ databases">
        <authorList>
            <person name="Kallberg Y."/>
            <person name="Tangrot J."/>
            <person name="Rosling A."/>
        </authorList>
    </citation>
    <scope>NUCLEOTIDE SEQUENCE</scope>
    <source>
        <strain evidence="1">MT106</strain>
    </source>
</reference>
<sequence length="292" mass="33561">MEIEQLAILNKIVLNVIGVQKIITMFSMYVVCKSDAIIDKRFVIPMVTKTETIQSTLVADVITLENLSVRDLLSALLVNRDGTKSPFQCIGKLHSVIQREGVGCTKNLRIVSRKQYTSRNERKFCAGAVQETSVLYDYPLFLKELNYTNLPELGELAVETLQMLTNRGIRLMTFVMDNTGTNSETFYGIWTALRFAPIFQTLYYLEKLLSVQQCPLNLRLVFPNGPGRMLINIFQSQKFKSFKHLELVRCDFNGFEWRWLEMCPNLTEFAITIPPQTQVSDETYRLKLSKKS</sequence>
<accession>A0A9N9CL19</accession>
<dbReference type="Proteomes" id="UP000789831">
    <property type="component" value="Unassembled WGS sequence"/>
</dbReference>
<gene>
    <name evidence="1" type="ORF">AGERDE_LOCUS9410</name>
</gene>
<dbReference type="OrthoDB" id="2370376at2759"/>
<protein>
    <submittedName>
        <fullName evidence="1">12355_t:CDS:1</fullName>
    </submittedName>
</protein>
<keyword evidence="2" id="KW-1185">Reference proteome</keyword>
<evidence type="ECO:0000313" key="1">
    <source>
        <dbReference type="EMBL" id="CAG8607366.1"/>
    </source>
</evidence>